<proteinExistence type="predicted"/>
<dbReference type="AlphaFoldDB" id="A0A8T0BWQ5"/>
<gene>
    <name evidence="1" type="ORF">HF521_016650</name>
</gene>
<accession>A0A8T0BWQ5</accession>
<reference evidence="1" key="1">
    <citation type="submission" date="2020-08" db="EMBL/GenBank/DDBJ databases">
        <title>Chromosome-level assembly of Southern catfish (Silurus meridionalis) provides insights into visual adaptation to the nocturnal and benthic lifestyles.</title>
        <authorList>
            <person name="Zhang Y."/>
            <person name="Wang D."/>
            <person name="Peng Z."/>
        </authorList>
    </citation>
    <scope>NUCLEOTIDE SEQUENCE</scope>
    <source>
        <strain evidence="1">SWU-2019-XX</strain>
        <tissue evidence="1">Muscle</tissue>
    </source>
</reference>
<evidence type="ECO:0008006" key="3">
    <source>
        <dbReference type="Google" id="ProtNLM"/>
    </source>
</evidence>
<organism evidence="1 2">
    <name type="scientific">Silurus meridionalis</name>
    <name type="common">Southern catfish</name>
    <name type="synonym">Silurus soldatovi meridionalis</name>
    <dbReference type="NCBI Taxonomy" id="175797"/>
    <lineage>
        <taxon>Eukaryota</taxon>
        <taxon>Metazoa</taxon>
        <taxon>Chordata</taxon>
        <taxon>Craniata</taxon>
        <taxon>Vertebrata</taxon>
        <taxon>Euteleostomi</taxon>
        <taxon>Actinopterygii</taxon>
        <taxon>Neopterygii</taxon>
        <taxon>Teleostei</taxon>
        <taxon>Ostariophysi</taxon>
        <taxon>Siluriformes</taxon>
        <taxon>Siluridae</taxon>
        <taxon>Silurus</taxon>
    </lineage>
</organism>
<dbReference type="EMBL" id="JABFDY010000003">
    <property type="protein sequence ID" value="KAF7709800.1"/>
    <property type="molecule type" value="Genomic_DNA"/>
</dbReference>
<protein>
    <recommendedName>
        <fullName evidence="3">Reverse transcriptase domain-containing protein</fullName>
    </recommendedName>
</protein>
<dbReference type="Proteomes" id="UP000606274">
    <property type="component" value="Unassembled WGS sequence"/>
</dbReference>
<evidence type="ECO:0000313" key="1">
    <source>
        <dbReference type="EMBL" id="KAF7709800.1"/>
    </source>
</evidence>
<keyword evidence="2" id="KW-1185">Reference proteome</keyword>
<evidence type="ECO:0000313" key="2">
    <source>
        <dbReference type="Proteomes" id="UP000606274"/>
    </source>
</evidence>
<comment type="caution">
    <text evidence="1">The sequence shown here is derived from an EMBL/GenBank/DDBJ whole genome shotgun (WGS) entry which is preliminary data.</text>
</comment>
<name>A0A8T0BWQ5_SILME</name>
<sequence length="125" mass="14672">MDRLTDEVRQESPWTMMFLDDIVICGESREQVEKSLEGWRYVLERRGIKVSRRIKVDFSLHSEIVRTLKDAQDRKDFKCVENLLKELTKKNPDAVIELSNDDWIKDPNVQLPPAVLVVLSMEEKV</sequence>